<evidence type="ECO:0000313" key="12">
    <source>
        <dbReference type="Proteomes" id="UP001565200"/>
    </source>
</evidence>
<feature type="binding site" evidence="7">
    <location>
        <begin position="228"/>
        <end position="233"/>
    </location>
    <ligand>
        <name>GTP</name>
        <dbReference type="ChEBI" id="CHEBI:37565"/>
    </ligand>
</feature>
<dbReference type="NCBIfam" id="TIGR00231">
    <property type="entry name" value="small_GTP"/>
    <property type="match status" value="1"/>
</dbReference>
<feature type="binding site" evidence="7">
    <location>
        <begin position="272"/>
        <end position="275"/>
    </location>
    <ligand>
        <name>GTP</name>
        <dbReference type="ChEBI" id="CHEBI:37565"/>
    </ligand>
</feature>
<dbReference type="InterPro" id="IPR025867">
    <property type="entry name" value="MnmE_helical"/>
</dbReference>
<feature type="binding site" evidence="7">
    <location>
        <position position="247"/>
    </location>
    <ligand>
        <name>K(+)</name>
        <dbReference type="ChEBI" id="CHEBI:29103"/>
    </ligand>
</feature>
<dbReference type="InterPro" id="IPR031168">
    <property type="entry name" value="G_TrmE"/>
</dbReference>
<dbReference type="NCBIfam" id="TIGR00450">
    <property type="entry name" value="mnmE_trmE_thdF"/>
    <property type="match status" value="1"/>
</dbReference>
<dbReference type="InterPro" id="IPR027266">
    <property type="entry name" value="TrmE/GcvT-like"/>
</dbReference>
<feature type="binding site" evidence="7">
    <location>
        <begin position="247"/>
        <end position="253"/>
    </location>
    <ligand>
        <name>GTP</name>
        <dbReference type="ChEBI" id="CHEBI:37565"/>
    </ligand>
</feature>
<feature type="coiled-coil region" evidence="9">
    <location>
        <begin position="162"/>
        <end position="189"/>
    </location>
</feature>
<name>A0ABV4CW41_9BACT</name>
<dbReference type="Proteomes" id="UP001565200">
    <property type="component" value="Unassembled WGS sequence"/>
</dbReference>
<dbReference type="Pfam" id="PF10396">
    <property type="entry name" value="TrmE_N"/>
    <property type="match status" value="1"/>
</dbReference>
<dbReference type="PANTHER" id="PTHR42714">
    <property type="entry name" value="TRNA MODIFICATION GTPASE GTPBP3"/>
    <property type="match status" value="1"/>
</dbReference>
<dbReference type="PANTHER" id="PTHR42714:SF2">
    <property type="entry name" value="TRNA MODIFICATION GTPASE GTPBP3, MITOCHONDRIAL"/>
    <property type="match status" value="1"/>
</dbReference>
<keyword evidence="7 11" id="KW-0378">Hydrolase</keyword>
<evidence type="ECO:0000256" key="8">
    <source>
        <dbReference type="RuleBase" id="RU003313"/>
    </source>
</evidence>
<dbReference type="HAMAP" id="MF_00379">
    <property type="entry name" value="GTPase_MnmE"/>
    <property type="match status" value="1"/>
</dbReference>
<evidence type="ECO:0000256" key="4">
    <source>
        <dbReference type="ARBA" id="ARBA00022842"/>
    </source>
</evidence>
<comment type="function">
    <text evidence="7">Exhibits a very high intrinsic GTPase hydrolysis rate. Involved in the addition of a carboxymethylaminomethyl (cmnm) group at the wobble position (U34) of certain tRNAs, forming tRNA-cmnm(5)s(2)U34.</text>
</comment>
<keyword evidence="4 7" id="KW-0460">Magnesium</keyword>
<keyword evidence="5 7" id="KW-0630">Potassium</keyword>
<dbReference type="InterPro" id="IPR006073">
    <property type="entry name" value="GTP-bd"/>
</dbReference>
<dbReference type="EC" id="3.6.-.-" evidence="7"/>
<dbReference type="InterPro" id="IPR018948">
    <property type="entry name" value="GTP-bd_TrmE_N"/>
</dbReference>
<feature type="binding site" evidence="7">
    <location>
        <position position="496"/>
    </location>
    <ligand>
        <name>(6S)-5-formyl-5,6,7,8-tetrahydrofolate</name>
        <dbReference type="ChEBI" id="CHEBI:57457"/>
    </ligand>
</feature>
<dbReference type="Gene3D" id="3.30.1360.120">
    <property type="entry name" value="Probable tRNA modification gtpase trme, domain 1"/>
    <property type="match status" value="1"/>
</dbReference>
<evidence type="ECO:0000256" key="3">
    <source>
        <dbReference type="ARBA" id="ARBA00022741"/>
    </source>
</evidence>
<reference evidence="11 12" key="1">
    <citation type="submission" date="2024-03" db="EMBL/GenBank/DDBJ databases">
        <title>Mouse gut bacterial collection (mGBC) of GemPharmatech.</title>
        <authorList>
            <person name="He Y."/>
            <person name="Dong L."/>
            <person name="Wu D."/>
            <person name="Gao X."/>
            <person name="Lin Z."/>
        </authorList>
    </citation>
    <scope>NUCLEOTIDE SEQUENCE [LARGE SCALE GENOMIC DNA]</scope>
    <source>
        <strain evidence="11 12">54-13</strain>
    </source>
</reference>
<feature type="binding site" evidence="7">
    <location>
        <position position="22"/>
    </location>
    <ligand>
        <name>(6S)-5-formyl-5,6,7,8-tetrahydrofolate</name>
        <dbReference type="ChEBI" id="CHEBI:57457"/>
    </ligand>
</feature>
<dbReference type="SUPFAM" id="SSF116878">
    <property type="entry name" value="TrmE connector domain"/>
    <property type="match status" value="1"/>
</dbReference>
<dbReference type="InterPro" id="IPR004520">
    <property type="entry name" value="GTPase_MnmE"/>
</dbReference>
<proteinExistence type="inferred from homology"/>
<protein>
    <recommendedName>
        <fullName evidence="7">tRNA modification GTPase MnmE</fullName>
        <ecNumber evidence="7">3.6.-.-</ecNumber>
    </recommendedName>
</protein>
<keyword evidence="7" id="KW-0963">Cytoplasm</keyword>
<sequence>MMEDTICAVSTPPGIGGIAVVRISGKDAVAIVDKVWRGRELSRAASHTAHLGEIVEESGEVLDQAVATVFRAPKSFTGEDVVEVSVHGSRWIQREVVNLLVRNGCRVAMPGEFTRRAYASGRMDLAEAEAVADMIASSSRAAHRLAVSQMKGDFSRCLKELRDRLLELASMLELELDFSEEEVEFASREALKELAAQIYATVSRLVESFSTGSAIKSGIPVAIVGATNAGKSTLLNRLVGDNRAIVSDIHGTTRDIIEDIMEIDGLQFQLVDTAGLRDTDDVVESLGIERTMEQIDRASIVIWVVDSTSGRDEIADTWERIHGRIPEDAHLIVAWNKSDALGDGAMYAPECSLHNIMTSDESSDSMSSGNGGELSSSTVTQQLSVDIRPFEGTVSEVHISAATGSGVEELCAKLTDASGIGEWQDSIVVTNARHYEALVHSQESVSRVIEGLSHNLSGDFIAQDIRETIHYLGEITGEITTDDILGTIFSRFCIGK</sequence>
<dbReference type="GO" id="GO:0016787">
    <property type="term" value="F:hydrolase activity"/>
    <property type="evidence" value="ECO:0007669"/>
    <property type="project" value="UniProtKB-KW"/>
</dbReference>
<dbReference type="PROSITE" id="PS51709">
    <property type="entry name" value="G_TRME"/>
    <property type="match status" value="1"/>
</dbReference>
<dbReference type="InterPro" id="IPR027368">
    <property type="entry name" value="MnmE_dom2"/>
</dbReference>
<gene>
    <name evidence="7 11" type="primary">mnmE</name>
    <name evidence="7" type="synonym">trmE</name>
    <name evidence="11" type="ORF">AAK873_04570</name>
</gene>
<dbReference type="CDD" id="cd04164">
    <property type="entry name" value="trmE"/>
    <property type="match status" value="1"/>
</dbReference>
<evidence type="ECO:0000256" key="6">
    <source>
        <dbReference type="ARBA" id="ARBA00023134"/>
    </source>
</evidence>
<feature type="binding site" evidence="7">
    <location>
        <position position="252"/>
    </location>
    <ligand>
        <name>K(+)</name>
        <dbReference type="ChEBI" id="CHEBI:29103"/>
    </ligand>
</feature>
<evidence type="ECO:0000256" key="5">
    <source>
        <dbReference type="ARBA" id="ARBA00022958"/>
    </source>
</evidence>
<comment type="subcellular location">
    <subcellularLocation>
        <location evidence="7">Cytoplasm</location>
    </subcellularLocation>
</comment>
<dbReference type="Pfam" id="PF01926">
    <property type="entry name" value="MMR_HSR1"/>
    <property type="match status" value="1"/>
</dbReference>
<dbReference type="CDD" id="cd14858">
    <property type="entry name" value="TrmE_N"/>
    <property type="match status" value="1"/>
</dbReference>
<keyword evidence="3 7" id="KW-0547">Nucleotide-binding</keyword>
<dbReference type="EMBL" id="JBCLPP010000009">
    <property type="protein sequence ID" value="MEY8244896.1"/>
    <property type="molecule type" value="Genomic_DNA"/>
</dbReference>
<keyword evidence="9" id="KW-0175">Coiled coil</keyword>
<keyword evidence="12" id="KW-1185">Reference proteome</keyword>
<comment type="subunit">
    <text evidence="7">Homodimer. Heterotetramer of two MnmE and two MnmG subunits.</text>
</comment>
<feature type="binding site" evidence="7">
    <location>
        <position position="122"/>
    </location>
    <ligand>
        <name>(6S)-5-formyl-5,6,7,8-tetrahydrofolate</name>
        <dbReference type="ChEBI" id="CHEBI:57457"/>
    </ligand>
</feature>
<dbReference type="InterPro" id="IPR005225">
    <property type="entry name" value="Small_GTP-bd"/>
</dbReference>
<comment type="caution">
    <text evidence="7">Lacks conserved residue(s) required for the propagation of feature annotation.</text>
</comment>
<comment type="cofactor">
    <cofactor evidence="7">
        <name>K(+)</name>
        <dbReference type="ChEBI" id="CHEBI:29103"/>
    </cofactor>
    <text evidence="7">Binds 1 potassium ion per subunit.</text>
</comment>
<evidence type="ECO:0000256" key="2">
    <source>
        <dbReference type="ARBA" id="ARBA00022694"/>
    </source>
</evidence>
<feature type="binding site" evidence="7">
    <location>
        <position position="228"/>
    </location>
    <ligand>
        <name>K(+)</name>
        <dbReference type="ChEBI" id="CHEBI:29103"/>
    </ligand>
</feature>
<keyword evidence="7" id="KW-0479">Metal-binding</keyword>
<feature type="binding site" evidence="7">
    <location>
        <position position="232"/>
    </location>
    <ligand>
        <name>Mg(2+)</name>
        <dbReference type="ChEBI" id="CHEBI:18420"/>
    </ligand>
</feature>
<feature type="domain" description="TrmE-type G" evidence="10">
    <location>
        <begin position="218"/>
        <end position="419"/>
    </location>
</feature>
<feature type="binding site" evidence="7">
    <location>
        <position position="253"/>
    </location>
    <ligand>
        <name>Mg(2+)</name>
        <dbReference type="ChEBI" id="CHEBI:18420"/>
    </ligand>
</feature>
<keyword evidence="6 7" id="KW-0342">GTP-binding</keyword>
<evidence type="ECO:0000256" key="7">
    <source>
        <dbReference type="HAMAP-Rule" id="MF_00379"/>
    </source>
</evidence>
<evidence type="ECO:0000256" key="9">
    <source>
        <dbReference type="SAM" id="Coils"/>
    </source>
</evidence>
<keyword evidence="2 7" id="KW-0819">tRNA processing</keyword>
<dbReference type="NCBIfam" id="NF003661">
    <property type="entry name" value="PRK05291.1-3"/>
    <property type="match status" value="1"/>
</dbReference>
<evidence type="ECO:0000256" key="1">
    <source>
        <dbReference type="ARBA" id="ARBA00011043"/>
    </source>
</evidence>
<evidence type="ECO:0000313" key="11">
    <source>
        <dbReference type="EMBL" id="MEY8244896.1"/>
    </source>
</evidence>
<organism evidence="11 12">
    <name type="scientific">Heminiphilus faecis</name>
    <dbReference type="NCBI Taxonomy" id="2601703"/>
    <lineage>
        <taxon>Bacteria</taxon>
        <taxon>Pseudomonadati</taxon>
        <taxon>Bacteroidota</taxon>
        <taxon>Bacteroidia</taxon>
        <taxon>Bacteroidales</taxon>
        <taxon>Muribaculaceae</taxon>
        <taxon>Heminiphilus</taxon>
    </lineage>
</organism>
<dbReference type="Pfam" id="PF12631">
    <property type="entry name" value="MnmE_helical"/>
    <property type="match status" value="1"/>
</dbReference>
<comment type="similarity">
    <text evidence="1 7 8">Belongs to the TRAFAC class TrmE-Era-EngA-EngB-Septin-like GTPase superfamily. TrmE GTPase family.</text>
</comment>
<comment type="caution">
    <text evidence="11">The sequence shown here is derived from an EMBL/GenBank/DDBJ whole genome shotgun (WGS) entry which is preliminary data.</text>
</comment>
<accession>A0ABV4CW41</accession>
<dbReference type="SUPFAM" id="SSF52540">
    <property type="entry name" value="P-loop containing nucleoside triphosphate hydrolases"/>
    <property type="match status" value="1"/>
</dbReference>
<feature type="binding site" evidence="7">
    <location>
        <position position="83"/>
    </location>
    <ligand>
        <name>(6S)-5-formyl-5,6,7,8-tetrahydrofolate</name>
        <dbReference type="ChEBI" id="CHEBI:57457"/>
    </ligand>
</feature>
<evidence type="ECO:0000259" key="10">
    <source>
        <dbReference type="PROSITE" id="PS51709"/>
    </source>
</evidence>
<dbReference type="Gene3D" id="1.20.120.430">
    <property type="entry name" value="tRNA modification GTPase MnmE domain 2"/>
    <property type="match status" value="1"/>
</dbReference>
<feature type="binding site" evidence="7">
    <location>
        <position position="249"/>
    </location>
    <ligand>
        <name>K(+)</name>
        <dbReference type="ChEBI" id="CHEBI:29103"/>
    </ligand>
</feature>
<dbReference type="InterPro" id="IPR027417">
    <property type="entry name" value="P-loop_NTPase"/>
</dbReference>
<dbReference type="Gene3D" id="3.40.50.300">
    <property type="entry name" value="P-loop containing nucleotide triphosphate hydrolases"/>
    <property type="match status" value="1"/>
</dbReference>